<dbReference type="EMBL" id="AQQW01000010">
    <property type="protein sequence ID" value="ETW11713.1"/>
    <property type="molecule type" value="Genomic_DNA"/>
</dbReference>
<dbReference type="GO" id="GO:0015774">
    <property type="term" value="P:polysaccharide transport"/>
    <property type="evidence" value="ECO:0007669"/>
    <property type="project" value="InterPro"/>
</dbReference>
<proteinExistence type="predicted"/>
<dbReference type="GO" id="GO:0000271">
    <property type="term" value="P:polysaccharide biosynthetic process"/>
    <property type="evidence" value="ECO:0007669"/>
    <property type="project" value="InterPro"/>
</dbReference>
<name>W4HH31_9RHOB</name>
<evidence type="ECO:0000313" key="2">
    <source>
        <dbReference type="Proteomes" id="UP000019063"/>
    </source>
</evidence>
<dbReference type="AlphaFoldDB" id="W4HH31"/>
<dbReference type="Pfam" id="PF05159">
    <property type="entry name" value="Capsule_synth"/>
    <property type="match status" value="3"/>
</dbReference>
<evidence type="ECO:0000313" key="1">
    <source>
        <dbReference type="EMBL" id="ETW11713.1"/>
    </source>
</evidence>
<keyword evidence="2" id="KW-1185">Reference proteome</keyword>
<dbReference type="InterPro" id="IPR007833">
    <property type="entry name" value="Capsule_polysaccharide_synth"/>
</dbReference>
<gene>
    <name evidence="1" type="ORF">ATO8_15738</name>
</gene>
<sequence length="664" mass="72387">MPRRLRVYTAGLARSARIRRILELHGERVALGWPRPGDAVGVWGASPYAWRGERVAARTGAPLVRIEDAWLRSLFPGRAGEPPLGLLIDRSGVHFDAGAPSDLEKLLATHPLDDAALLTRSRHAIARIRRAHLTKYAAVDPDAPALEPGYVLVIDQVREDASVRASDGDRARFREMLYYAQDENPGARIVLKTHPETARGLRAGHYRSEDTGGRIALCDAPLSPWALLDGAIAVYTLSSQMGFEAILAGHRPRVFGRPFYAGWGLTDDEHRLSRRGRSLTRAQLFAGAAMLYPAWYDPFRDRAGEIEDAIGALEAAARAWREDRAGWVGRGMRLWKRAPLQRFYGRHRRVVFSDDPDRAAARAARDGRREMVWAGKALPDDAVARVEDGFIRSRGLGAELVPPASLVTDDLGIYYDPARPSRLETLIAARAQLADDQAARAEALIARLASGSVTKYNLTGAPPALPDGHRILVPGQVEDDASVRLGSPVVTTNAELLARVRAENPDAVIVWKPHPDVAAGLRPGEVEAPERWADVVAPQGDIAALLRAVDAVWTMTSLTGFEALVRGVPVTTLGAPFYAGWGLTRDLGPVPVRRHGGPRPTLAGLVHAALIDYPRYVDPLTGVPCAVEVVLDRLETGTVARPGRLNRGLSKLQGILASRAHLWR</sequence>
<comment type="caution">
    <text evidence="1">The sequence shown here is derived from an EMBL/GenBank/DDBJ whole genome shotgun (WGS) entry which is preliminary data.</text>
</comment>
<dbReference type="STRING" id="1379903.ATO8_15738"/>
<dbReference type="eggNOG" id="COG3563">
    <property type="taxonomic scope" value="Bacteria"/>
</dbReference>
<dbReference type="Proteomes" id="UP000019063">
    <property type="component" value="Unassembled WGS sequence"/>
</dbReference>
<accession>W4HH31</accession>
<dbReference type="CDD" id="cd16440">
    <property type="entry name" value="beta_Kdo_transferase_KpsC_1"/>
    <property type="match status" value="1"/>
</dbReference>
<organism evidence="1 2">
    <name type="scientific">Roseivivax marinus</name>
    <dbReference type="NCBI Taxonomy" id="1379903"/>
    <lineage>
        <taxon>Bacteria</taxon>
        <taxon>Pseudomonadati</taxon>
        <taxon>Pseudomonadota</taxon>
        <taxon>Alphaproteobacteria</taxon>
        <taxon>Rhodobacterales</taxon>
        <taxon>Roseobacteraceae</taxon>
        <taxon>Roseivivax</taxon>
    </lineage>
</organism>
<dbReference type="CDD" id="cd16439">
    <property type="entry name" value="beta_Kdo_transferase_KpsC_2"/>
    <property type="match status" value="1"/>
</dbReference>
<dbReference type="RefSeq" id="WP_051487818.1">
    <property type="nucleotide sequence ID" value="NZ_AQQW01000010.1"/>
</dbReference>
<protein>
    <submittedName>
        <fullName evidence="1">Capsular polysaccharide export protein KpsC</fullName>
    </submittedName>
</protein>
<dbReference type="PATRIC" id="fig|1317118.6.peg.3235"/>
<reference evidence="1 2" key="1">
    <citation type="journal article" date="2014" name="Antonie Van Leeuwenhoek">
        <title>Roseivivax atlanticus sp. nov., isolated from surface seawater of the Atlantic Ocean.</title>
        <authorList>
            <person name="Li G."/>
            <person name="Lai Q."/>
            <person name="Liu X."/>
            <person name="Sun F."/>
            <person name="Shao Z."/>
        </authorList>
    </citation>
    <scope>NUCLEOTIDE SEQUENCE [LARGE SCALE GENOMIC DNA]</scope>
    <source>
        <strain evidence="1 2">22II-s10s</strain>
    </source>
</reference>